<evidence type="ECO:0000313" key="2">
    <source>
        <dbReference type="EMBL" id="OGD66643.1"/>
    </source>
</evidence>
<gene>
    <name evidence="2" type="ORF">A3F08_03070</name>
</gene>
<sequence length="197" mass="23305">MTIIDFLKLTFMPPKNPEQIARAITEKIANYSFNLFKNDDFRRMNNFDKIDTIEQDRIFNEILVSGIAITIFIFETLGNRTNNNRVNQFYAEMKIELESSYPNWLRELGSKESDAALWKDLIKMRVDEYENDYQENRKEIQKRTKAAFAYVFVVAIGGGKHIARSKKKIMDNIFKQFLRWNTSLTDEILKILEKTTH</sequence>
<keyword evidence="1" id="KW-0175">Coiled coil</keyword>
<comment type="caution">
    <text evidence="2">The sequence shown here is derived from an EMBL/GenBank/DDBJ whole genome shotgun (WGS) entry which is preliminary data.</text>
</comment>
<reference evidence="2 3" key="1">
    <citation type="journal article" date="2016" name="Nat. Commun.">
        <title>Thousands of microbial genomes shed light on interconnected biogeochemical processes in an aquifer system.</title>
        <authorList>
            <person name="Anantharaman K."/>
            <person name="Brown C.T."/>
            <person name="Hug L.A."/>
            <person name="Sharon I."/>
            <person name="Castelle C.J."/>
            <person name="Probst A.J."/>
            <person name="Thomas B.C."/>
            <person name="Singh A."/>
            <person name="Wilkins M.J."/>
            <person name="Karaoz U."/>
            <person name="Brodie E.L."/>
            <person name="Williams K.H."/>
            <person name="Hubbard S.S."/>
            <person name="Banfield J.F."/>
        </authorList>
    </citation>
    <scope>NUCLEOTIDE SEQUENCE [LARGE SCALE GENOMIC DNA]</scope>
</reference>
<feature type="coiled-coil region" evidence="1">
    <location>
        <begin position="119"/>
        <end position="146"/>
    </location>
</feature>
<proteinExistence type="predicted"/>
<name>A0A1F5EGY6_9BACT</name>
<accession>A0A1F5EGY6</accession>
<evidence type="ECO:0000256" key="1">
    <source>
        <dbReference type="SAM" id="Coils"/>
    </source>
</evidence>
<dbReference type="Proteomes" id="UP000176451">
    <property type="component" value="Unassembled WGS sequence"/>
</dbReference>
<evidence type="ECO:0000313" key="3">
    <source>
        <dbReference type="Proteomes" id="UP000176451"/>
    </source>
</evidence>
<protein>
    <submittedName>
        <fullName evidence="2">Uncharacterized protein</fullName>
    </submittedName>
</protein>
<dbReference type="AlphaFoldDB" id="A0A1F5EGY6"/>
<organism evidence="2 3">
    <name type="scientific">Candidatus Berkelbacteria bacterium RIFCSPHIGHO2_12_FULL_36_9</name>
    <dbReference type="NCBI Taxonomy" id="1797469"/>
    <lineage>
        <taxon>Bacteria</taxon>
        <taxon>Candidatus Berkelbacteria</taxon>
    </lineage>
</organism>
<dbReference type="EMBL" id="MEZV01000032">
    <property type="protein sequence ID" value="OGD66643.1"/>
    <property type="molecule type" value="Genomic_DNA"/>
</dbReference>